<comment type="caution">
    <text evidence="3">The sequence shown here is derived from an EMBL/GenBank/DDBJ whole genome shotgun (WGS) entry which is preliminary data.</text>
</comment>
<gene>
    <name evidence="3" type="ORF">E1294_51020</name>
</gene>
<accession>A0A4R4VRR5</accession>
<protein>
    <submittedName>
        <fullName evidence="3">Uncharacterized protein</fullName>
    </submittedName>
</protein>
<keyword evidence="2" id="KW-1133">Transmembrane helix</keyword>
<reference evidence="3 4" key="1">
    <citation type="submission" date="2019-03" db="EMBL/GenBank/DDBJ databases">
        <title>Draft genome sequences of novel Actinobacteria.</title>
        <authorList>
            <person name="Sahin N."/>
            <person name="Ay H."/>
            <person name="Saygin H."/>
        </authorList>
    </citation>
    <scope>NUCLEOTIDE SEQUENCE [LARGE SCALE GENOMIC DNA]</scope>
    <source>
        <strain evidence="3 4">KC712</strain>
    </source>
</reference>
<organism evidence="3 4">
    <name type="scientific">Nonomuraea diastatica</name>
    <dbReference type="NCBI Taxonomy" id="1848329"/>
    <lineage>
        <taxon>Bacteria</taxon>
        <taxon>Bacillati</taxon>
        <taxon>Actinomycetota</taxon>
        <taxon>Actinomycetes</taxon>
        <taxon>Streptosporangiales</taxon>
        <taxon>Streptosporangiaceae</taxon>
        <taxon>Nonomuraea</taxon>
    </lineage>
</organism>
<evidence type="ECO:0000256" key="2">
    <source>
        <dbReference type="SAM" id="Phobius"/>
    </source>
</evidence>
<dbReference type="EMBL" id="SMKP01000337">
    <property type="protein sequence ID" value="TDD02880.1"/>
    <property type="molecule type" value="Genomic_DNA"/>
</dbReference>
<feature type="transmembrane region" description="Helical" evidence="2">
    <location>
        <begin position="45"/>
        <end position="67"/>
    </location>
</feature>
<keyword evidence="2" id="KW-0812">Transmembrane</keyword>
<feature type="region of interest" description="Disordered" evidence="1">
    <location>
        <begin position="108"/>
        <end position="133"/>
    </location>
</feature>
<evidence type="ECO:0000313" key="4">
    <source>
        <dbReference type="Proteomes" id="UP000294543"/>
    </source>
</evidence>
<evidence type="ECO:0000313" key="3">
    <source>
        <dbReference type="EMBL" id="TDD02880.1"/>
    </source>
</evidence>
<proteinExistence type="predicted"/>
<evidence type="ECO:0000256" key="1">
    <source>
        <dbReference type="SAM" id="MobiDB-lite"/>
    </source>
</evidence>
<keyword evidence="2" id="KW-0472">Membrane</keyword>
<dbReference type="RefSeq" id="WP_165977967.1">
    <property type="nucleotide sequence ID" value="NZ_SMKP01000337.1"/>
</dbReference>
<dbReference type="AlphaFoldDB" id="A0A4R4VRR5"/>
<keyword evidence="4" id="KW-1185">Reference proteome</keyword>
<sequence>MITGAAGMVIQGVSGVPMPIVPPGLVLLVGSALLIAFTGWRWTPALGALVGLAEAAAIGIGQLDTLADPSALGIFLGTWIRTLGIVMAITAGVPATVIAYRRARGRRPADELGNGASRHTAGGGRRSTTFRGR</sequence>
<feature type="transmembrane region" description="Helical" evidence="2">
    <location>
        <begin position="20"/>
        <end position="38"/>
    </location>
</feature>
<feature type="transmembrane region" description="Helical" evidence="2">
    <location>
        <begin position="79"/>
        <end position="100"/>
    </location>
</feature>
<name>A0A4R4VRR5_9ACTN</name>
<dbReference type="Proteomes" id="UP000294543">
    <property type="component" value="Unassembled WGS sequence"/>
</dbReference>